<proteinExistence type="predicted"/>
<dbReference type="InParanoid" id="D2VZT0"/>
<organism evidence="2">
    <name type="scientific">Naegleria gruberi</name>
    <name type="common">Amoeba</name>
    <dbReference type="NCBI Taxonomy" id="5762"/>
    <lineage>
        <taxon>Eukaryota</taxon>
        <taxon>Discoba</taxon>
        <taxon>Heterolobosea</taxon>
        <taxon>Tetramitia</taxon>
        <taxon>Eutetramitia</taxon>
        <taxon>Vahlkampfiidae</taxon>
        <taxon>Naegleria</taxon>
    </lineage>
</organism>
<accession>D2VZT0</accession>
<dbReference type="KEGG" id="ngr:NAEGRDRAFT_74606"/>
<evidence type="ECO:0000313" key="2">
    <source>
        <dbReference type="Proteomes" id="UP000006671"/>
    </source>
</evidence>
<dbReference type="AlphaFoldDB" id="D2VZT0"/>
<dbReference type="RefSeq" id="XP_002670497.1">
    <property type="nucleotide sequence ID" value="XM_002670451.1"/>
</dbReference>
<name>D2VZT0_NAEGR</name>
<reference evidence="1 2" key="1">
    <citation type="journal article" date="2010" name="Cell">
        <title>The genome of Naegleria gruberi illuminates early eukaryotic versatility.</title>
        <authorList>
            <person name="Fritz-Laylin L.K."/>
            <person name="Prochnik S.E."/>
            <person name="Ginger M.L."/>
            <person name="Dacks J.B."/>
            <person name="Carpenter M.L."/>
            <person name="Field M.C."/>
            <person name="Kuo A."/>
            <person name="Paredez A."/>
            <person name="Chapman J."/>
            <person name="Pham J."/>
            <person name="Shu S."/>
            <person name="Neupane R."/>
            <person name="Cipriano M."/>
            <person name="Mancuso J."/>
            <person name="Tu H."/>
            <person name="Salamov A."/>
            <person name="Lindquist E."/>
            <person name="Shapiro H."/>
            <person name="Lucas S."/>
            <person name="Grigoriev I.V."/>
            <person name="Cande W.Z."/>
            <person name="Fulton C."/>
            <person name="Rokhsar D.S."/>
            <person name="Dawson S.C."/>
        </authorList>
    </citation>
    <scope>NUCLEOTIDE SEQUENCE [LARGE SCALE GENOMIC DNA]</scope>
    <source>
        <strain evidence="1 2">NEG-M</strain>
    </source>
</reference>
<keyword evidence="2" id="KW-1185">Reference proteome</keyword>
<dbReference type="Proteomes" id="UP000006671">
    <property type="component" value="Unassembled WGS sequence"/>
</dbReference>
<protein>
    <submittedName>
        <fullName evidence="1">Predicted protein</fullName>
    </submittedName>
</protein>
<dbReference type="VEuPathDB" id="AmoebaDB:NAEGRDRAFT_74606"/>
<feature type="non-terminal residue" evidence="1">
    <location>
        <position position="1"/>
    </location>
</feature>
<sequence>RFEMAPHQYHFNTMDSSETTTGSSIIVSPTFDQAFSYQPSAGILINNNSSNHHGNSVEQNGMYYSAPNYDDIQAGSYPPKSKKKSLFSKIFNKKNHEDQEEEVVFFDSTGQRVPIDTTRRTDEGSTLVVNDMNHDYFVPKKKSTNSLENVNSINTSNENLPDEEKEARKLKRKQRQDKLWKELMSMKKTGLFFSIWNLINDVISPGTVRNIPVSLRAGKCLETLSGAVNKLKTIQNRREIAVKTTMTGGKYLIYQYIKYMIIH</sequence>
<dbReference type="EMBL" id="GG738915">
    <property type="protein sequence ID" value="EFC37753.1"/>
    <property type="molecule type" value="Genomic_DNA"/>
</dbReference>
<dbReference type="GeneID" id="8857629"/>
<evidence type="ECO:0000313" key="1">
    <source>
        <dbReference type="EMBL" id="EFC37753.1"/>
    </source>
</evidence>
<gene>
    <name evidence="1" type="ORF">NAEGRDRAFT_74606</name>
</gene>